<evidence type="ECO:0000313" key="3">
    <source>
        <dbReference type="EMBL" id="PWB97899.1"/>
    </source>
</evidence>
<dbReference type="Pfam" id="PF21922">
    <property type="entry name" value="PBP_dimer_2"/>
    <property type="match status" value="1"/>
</dbReference>
<dbReference type="InterPro" id="IPR036138">
    <property type="entry name" value="PBP_dimer_sf"/>
</dbReference>
<feature type="domain" description="Penicillin binding protein A dimerisation" evidence="2">
    <location>
        <begin position="52"/>
        <end position="134"/>
    </location>
</feature>
<dbReference type="SUPFAM" id="SSF56601">
    <property type="entry name" value="beta-lactamase/transpeptidase-like"/>
    <property type="match status" value="1"/>
</dbReference>
<dbReference type="GO" id="GO:0071555">
    <property type="term" value="P:cell wall organization"/>
    <property type="evidence" value="ECO:0007669"/>
    <property type="project" value="TreeGrafter"/>
</dbReference>
<dbReference type="AlphaFoldDB" id="A0A2U1T1Z0"/>
<proteinExistence type="predicted"/>
<comment type="caution">
    <text evidence="3">The sequence shown here is derived from an EMBL/GenBank/DDBJ whole genome shotgun (WGS) entry which is preliminary data.</text>
</comment>
<dbReference type="InterPro" id="IPR050515">
    <property type="entry name" value="Beta-lactam/transpept"/>
</dbReference>
<keyword evidence="4" id="KW-1185">Reference proteome</keyword>
<dbReference type="GO" id="GO:0008658">
    <property type="term" value="F:penicillin binding"/>
    <property type="evidence" value="ECO:0007669"/>
    <property type="project" value="InterPro"/>
</dbReference>
<dbReference type="PANTHER" id="PTHR30627">
    <property type="entry name" value="PEPTIDOGLYCAN D,D-TRANSPEPTIDASE"/>
    <property type="match status" value="1"/>
</dbReference>
<dbReference type="SUPFAM" id="SSF56519">
    <property type="entry name" value="Penicillin binding protein dimerisation domain"/>
    <property type="match status" value="1"/>
</dbReference>
<feature type="domain" description="Penicillin-binding protein transpeptidase" evidence="1">
    <location>
        <begin position="155"/>
        <end position="474"/>
    </location>
</feature>
<protein>
    <submittedName>
        <fullName evidence="3">Cell division protein FtsI</fullName>
    </submittedName>
</protein>
<sequence length="479" mass="49804">MNTQLKRVSIVVLVMFLALFSSGTIISVVQADNLRADSRNVRTLYESFSAERGPILVNGTPIAESVPVDDDFKFLRVYPDPEVYAHVTGYFTLNQGSTGLEGALNDYLSGTANDQFFDQVAAIFSGQSPKGAAVETTIDPVVQQAAWDALGDYRGAVIALDPATGAILALVSKPSYDPNLLASHNTAEVISAYEQLNADPNKPLDNRAIGGALYHPGSVFKVLVTAAAIDSGAFTPDSTVPNPPTLQLPQSSSVISNAEGGNCGGGETVTLATALRLSCNIAFAQIGLDLGYQTIADYAESFGFGKSVKIPMPATPSVYPEPESDAELMLSAFGQYNVRASPLQIAMITAAVANGGRLMQPTLVEQILAADLTELVGFDPSVFSTPISESTAATLVNLMVANVANGAASNARIAGVDVGGKTGTAQNSEGVPNTLWFTGFAPAADPQVAIAVVVENGSGFGNQVAAPIAKKVIEAVLNK</sequence>
<dbReference type="InterPro" id="IPR054120">
    <property type="entry name" value="PBPA_dimer"/>
</dbReference>
<organism evidence="3 4">
    <name type="scientific">Homoserinimonas hongtaonis</name>
    <dbReference type="NCBI Taxonomy" id="2079791"/>
    <lineage>
        <taxon>Bacteria</taxon>
        <taxon>Bacillati</taxon>
        <taxon>Actinomycetota</taxon>
        <taxon>Actinomycetes</taxon>
        <taxon>Micrococcales</taxon>
        <taxon>Microbacteriaceae</taxon>
        <taxon>Homoserinimonas</taxon>
    </lineage>
</organism>
<dbReference type="PANTHER" id="PTHR30627:SF24">
    <property type="entry name" value="PENICILLIN-BINDING PROTEIN 4B"/>
    <property type="match status" value="1"/>
</dbReference>
<dbReference type="Gene3D" id="3.90.1310.10">
    <property type="entry name" value="Penicillin-binding protein 2a (Domain 2)"/>
    <property type="match status" value="1"/>
</dbReference>
<name>A0A2U1T1Z0_9MICO</name>
<gene>
    <name evidence="3" type="ORF">DF220_08690</name>
</gene>
<dbReference type="Gene3D" id="3.40.710.10">
    <property type="entry name" value="DD-peptidase/beta-lactamase superfamily"/>
    <property type="match status" value="1"/>
</dbReference>
<keyword evidence="3" id="KW-0131">Cell cycle</keyword>
<reference evidence="4" key="1">
    <citation type="submission" date="2018-04" db="EMBL/GenBank/DDBJ databases">
        <authorList>
            <person name="Liu S."/>
            <person name="Wang Z."/>
            <person name="Li J."/>
        </authorList>
    </citation>
    <scope>NUCLEOTIDE SEQUENCE [LARGE SCALE GENOMIC DNA]</scope>
    <source>
        <strain evidence="4">S1194</strain>
    </source>
</reference>
<evidence type="ECO:0000259" key="1">
    <source>
        <dbReference type="Pfam" id="PF00905"/>
    </source>
</evidence>
<dbReference type="RefSeq" id="WP_108997745.1">
    <property type="nucleotide sequence ID" value="NZ_QEEX01000001.1"/>
</dbReference>
<accession>A0A2U1T1Z0</accession>
<evidence type="ECO:0000313" key="4">
    <source>
        <dbReference type="Proteomes" id="UP000244978"/>
    </source>
</evidence>
<dbReference type="GO" id="GO:0051301">
    <property type="term" value="P:cell division"/>
    <property type="evidence" value="ECO:0007669"/>
    <property type="project" value="UniProtKB-KW"/>
</dbReference>
<dbReference type="InterPro" id="IPR012338">
    <property type="entry name" value="Beta-lactam/transpept-like"/>
</dbReference>
<evidence type="ECO:0000259" key="2">
    <source>
        <dbReference type="Pfam" id="PF21922"/>
    </source>
</evidence>
<dbReference type="Proteomes" id="UP000244978">
    <property type="component" value="Unassembled WGS sequence"/>
</dbReference>
<dbReference type="GO" id="GO:0071972">
    <property type="term" value="F:peptidoglycan L,D-transpeptidase activity"/>
    <property type="evidence" value="ECO:0007669"/>
    <property type="project" value="TreeGrafter"/>
</dbReference>
<dbReference type="EMBL" id="QEEX01000001">
    <property type="protein sequence ID" value="PWB97899.1"/>
    <property type="molecule type" value="Genomic_DNA"/>
</dbReference>
<dbReference type="Pfam" id="PF00905">
    <property type="entry name" value="Transpeptidase"/>
    <property type="match status" value="1"/>
</dbReference>
<dbReference type="GO" id="GO:0005886">
    <property type="term" value="C:plasma membrane"/>
    <property type="evidence" value="ECO:0007669"/>
    <property type="project" value="TreeGrafter"/>
</dbReference>
<dbReference type="InterPro" id="IPR001460">
    <property type="entry name" value="PCN-bd_Tpept"/>
</dbReference>
<keyword evidence="3" id="KW-0132">Cell division</keyword>